<name>A0A2Z2NS41_9GAMM</name>
<dbReference type="InterPro" id="IPR052344">
    <property type="entry name" value="Transposase-related"/>
</dbReference>
<organism evidence="4 5">
    <name type="scientific">Granulosicoccus antarcticus IMCC3135</name>
    <dbReference type="NCBI Taxonomy" id="1192854"/>
    <lineage>
        <taxon>Bacteria</taxon>
        <taxon>Pseudomonadati</taxon>
        <taxon>Pseudomonadota</taxon>
        <taxon>Gammaproteobacteria</taxon>
        <taxon>Chromatiales</taxon>
        <taxon>Granulosicoccaceae</taxon>
        <taxon>Granulosicoccus</taxon>
    </lineage>
</organism>
<feature type="domain" description="Transposase IS66 central" evidence="2">
    <location>
        <begin position="125"/>
        <end position="284"/>
    </location>
</feature>
<dbReference type="InterPro" id="IPR024474">
    <property type="entry name" value="Znf_dom_IS66"/>
</dbReference>
<dbReference type="Proteomes" id="UP000250079">
    <property type="component" value="Chromosome"/>
</dbReference>
<gene>
    <name evidence="4" type="ORF">IMCC3135_13680</name>
</gene>
<dbReference type="Pfam" id="PF13005">
    <property type="entry name" value="zf-IS66"/>
    <property type="match status" value="1"/>
</dbReference>
<feature type="region of interest" description="Disordered" evidence="1">
    <location>
        <begin position="1"/>
        <end position="51"/>
    </location>
</feature>
<dbReference type="EMBL" id="CP018632">
    <property type="protein sequence ID" value="ASJ72821.1"/>
    <property type="molecule type" value="Genomic_DNA"/>
</dbReference>
<evidence type="ECO:0000256" key="1">
    <source>
        <dbReference type="SAM" id="MobiDB-lite"/>
    </source>
</evidence>
<feature type="domain" description="Transposase IS66 zinc-finger binding" evidence="3">
    <location>
        <begin position="70"/>
        <end position="107"/>
    </location>
</feature>
<proteinExistence type="predicted"/>
<evidence type="ECO:0000313" key="4">
    <source>
        <dbReference type="EMBL" id="ASJ72821.1"/>
    </source>
</evidence>
<reference evidence="4 5" key="1">
    <citation type="submission" date="2016-12" db="EMBL/GenBank/DDBJ databases">
        <authorList>
            <person name="Song W.-J."/>
            <person name="Kurnit D.M."/>
        </authorList>
    </citation>
    <scope>NUCLEOTIDE SEQUENCE [LARGE SCALE GENOMIC DNA]</scope>
    <source>
        <strain evidence="4 5">IMCC3135</strain>
    </source>
</reference>
<dbReference type="KEGG" id="gai:IMCC3135_13680"/>
<accession>A0A2Z2NS41</accession>
<sequence>MQATLEEELDNTDEPVSDSATDADDAANPDAPDKAPPANPAKPRPRRVLPDHLERVRVTHELDEEHRHGRCGGQLMPIGEEITEQIGVIPARQFVIQHVKIKYACECKECGVKTALMPLQPLPGSQASPSILAYTMVAKLLDCLPLYRQEKIWAREGLDLSRSKLARWLIDRASLLQPLYNLMQEVFFAYDIAMSDDTGIQVLKEDGRSASSRSALWIRRGGAPETPVVLLDYNVSKGSAVASMLLEEFKGYLVVDAAPSFNAIVSKNELVTVLCNDHYLESFFITSDKPLSLSE</sequence>
<feature type="compositionally biased region" description="Acidic residues" evidence="1">
    <location>
        <begin position="1"/>
        <end position="27"/>
    </location>
</feature>
<dbReference type="InterPro" id="IPR004291">
    <property type="entry name" value="Transposase_IS66_central"/>
</dbReference>
<evidence type="ECO:0000313" key="5">
    <source>
        <dbReference type="Proteomes" id="UP000250079"/>
    </source>
</evidence>
<evidence type="ECO:0000259" key="2">
    <source>
        <dbReference type="Pfam" id="PF03050"/>
    </source>
</evidence>
<protein>
    <submittedName>
        <fullName evidence="4">Uncharacterized protein</fullName>
    </submittedName>
</protein>
<dbReference type="AlphaFoldDB" id="A0A2Z2NS41"/>
<keyword evidence="5" id="KW-1185">Reference proteome</keyword>
<dbReference type="PANTHER" id="PTHR33678">
    <property type="entry name" value="BLL1576 PROTEIN"/>
    <property type="match status" value="1"/>
</dbReference>
<dbReference type="Pfam" id="PF03050">
    <property type="entry name" value="DDE_Tnp_IS66"/>
    <property type="match status" value="1"/>
</dbReference>
<evidence type="ECO:0000259" key="3">
    <source>
        <dbReference type="Pfam" id="PF13005"/>
    </source>
</evidence>